<evidence type="ECO:0000313" key="1">
    <source>
        <dbReference type="EMBL" id="CAG8828215.1"/>
    </source>
</evidence>
<dbReference type="EMBL" id="CAJVQC010095137">
    <property type="protein sequence ID" value="CAG8828215.1"/>
    <property type="molecule type" value="Genomic_DNA"/>
</dbReference>
<keyword evidence="2" id="KW-1185">Reference proteome</keyword>
<feature type="non-terminal residue" evidence="1">
    <location>
        <position position="1"/>
    </location>
</feature>
<evidence type="ECO:0000313" key="2">
    <source>
        <dbReference type="Proteomes" id="UP000789920"/>
    </source>
</evidence>
<dbReference type="Proteomes" id="UP000789920">
    <property type="component" value="Unassembled WGS sequence"/>
</dbReference>
<protein>
    <submittedName>
        <fullName evidence="1">20685_t:CDS:1</fullName>
    </submittedName>
</protein>
<accession>A0ACA9S5J1</accession>
<name>A0ACA9S5J1_9GLOM</name>
<organism evidence="1 2">
    <name type="scientific">Racocetra persica</name>
    <dbReference type="NCBI Taxonomy" id="160502"/>
    <lineage>
        <taxon>Eukaryota</taxon>
        <taxon>Fungi</taxon>
        <taxon>Fungi incertae sedis</taxon>
        <taxon>Mucoromycota</taxon>
        <taxon>Glomeromycotina</taxon>
        <taxon>Glomeromycetes</taxon>
        <taxon>Diversisporales</taxon>
        <taxon>Gigasporaceae</taxon>
        <taxon>Racocetra</taxon>
    </lineage>
</organism>
<sequence>TDEEQLQNISMLFCIISRCEEIEKILSAWESRIKNSRNFTFDFSLHLERLERLSSEDIWSEKDFIEYNNVLEILHACCEENDISYLTTV</sequence>
<gene>
    <name evidence="1" type="ORF">RPERSI_LOCUS27184</name>
</gene>
<reference evidence="1" key="1">
    <citation type="submission" date="2021-06" db="EMBL/GenBank/DDBJ databases">
        <authorList>
            <person name="Kallberg Y."/>
            <person name="Tangrot J."/>
            <person name="Rosling A."/>
        </authorList>
    </citation>
    <scope>NUCLEOTIDE SEQUENCE</scope>
    <source>
        <strain evidence="1">MA461A</strain>
    </source>
</reference>
<proteinExistence type="predicted"/>
<comment type="caution">
    <text evidence="1">The sequence shown here is derived from an EMBL/GenBank/DDBJ whole genome shotgun (WGS) entry which is preliminary data.</text>
</comment>